<organism evidence="5">
    <name type="scientific">marine metagenome</name>
    <dbReference type="NCBI Taxonomy" id="408172"/>
    <lineage>
        <taxon>unclassified sequences</taxon>
        <taxon>metagenomes</taxon>
        <taxon>ecological metagenomes</taxon>
    </lineage>
</organism>
<dbReference type="GO" id="GO:0032259">
    <property type="term" value="P:methylation"/>
    <property type="evidence" value="ECO:0007669"/>
    <property type="project" value="UniProtKB-KW"/>
</dbReference>
<keyword evidence="3" id="KW-0808">Transferase</keyword>
<dbReference type="AlphaFoldDB" id="A0A381S401"/>
<dbReference type="GO" id="GO:0015948">
    <property type="term" value="P:methanogenesis"/>
    <property type="evidence" value="ECO:0007669"/>
    <property type="project" value="InterPro"/>
</dbReference>
<dbReference type="EMBL" id="UINC01002364">
    <property type="protein sequence ID" value="SUZ95893.1"/>
    <property type="molecule type" value="Genomic_DNA"/>
</dbReference>
<evidence type="ECO:0000256" key="4">
    <source>
        <dbReference type="SAM" id="MobiDB-lite"/>
    </source>
</evidence>
<evidence type="ECO:0000256" key="3">
    <source>
        <dbReference type="ARBA" id="ARBA00022679"/>
    </source>
</evidence>
<proteinExistence type="inferred from homology"/>
<dbReference type="Gene3D" id="3.20.20.480">
    <property type="entry name" value="Trimethylamine methyltransferase-like"/>
    <property type="match status" value="1"/>
</dbReference>
<evidence type="ECO:0000313" key="5">
    <source>
        <dbReference type="EMBL" id="SUZ95893.1"/>
    </source>
</evidence>
<name>A0A381S401_9ZZZZ</name>
<reference evidence="5" key="1">
    <citation type="submission" date="2018-05" db="EMBL/GenBank/DDBJ databases">
        <authorList>
            <person name="Lanie J.A."/>
            <person name="Ng W.-L."/>
            <person name="Kazmierczak K.M."/>
            <person name="Andrzejewski T.M."/>
            <person name="Davidsen T.M."/>
            <person name="Wayne K.J."/>
            <person name="Tettelin H."/>
            <person name="Glass J.I."/>
            <person name="Rusch D."/>
            <person name="Podicherti R."/>
            <person name="Tsui H.-C.T."/>
            <person name="Winkler M.E."/>
        </authorList>
    </citation>
    <scope>NUCLEOTIDE SEQUENCE</scope>
</reference>
<dbReference type="Pfam" id="PF06253">
    <property type="entry name" value="MTTB"/>
    <property type="match status" value="1"/>
</dbReference>
<gene>
    <name evidence="5" type="ORF">METZ01_LOCUS48747</name>
</gene>
<comment type="similarity">
    <text evidence="1">Belongs to the trimethylamine methyltransferase family.</text>
</comment>
<evidence type="ECO:0008006" key="6">
    <source>
        <dbReference type="Google" id="ProtNLM"/>
    </source>
</evidence>
<sequence length="518" mass="56686">MTAKQPRMGGRAARHALRSAPIPPDERPVQPGQSGGRFQPLSQSDVDRVHHAALDALETIGLANALPSQVELFTQAGCSMSEDGRLKFPRALVEDTVASAARTIVLHGQEERYDLDLSGERVYFGTAGAAVHLVDIEKREYRDSTISDLYDAARLVDRMEHIHFFQRSMVPRDLEDPREMDFNTCYASVHGTTKHVGTSFVLPEHADESIDMLELIAGGEKLWRERPFVSCSCCFVVPPMRFAEDACRVLETCVQRGMPILLLAAGQAGATSPAALAGAVVQEVAEVLAGFVYVNLLRPGHPAIFGTWPFVSDLRTGAMSGGSGEQAVLMAACGQMGRYYNLPTGIAAGMADSKLPDVQSGYEKAYTNVLAGHSGANLVYEAAGMHASLLGVCLESYVIDNDMLGAINRTIRGIEVNDDTLSLAAMRDVCIDGPSHYLGHDQTMSLMERDYVYPDVANRQSPKEWNESDRPDVLEVARRRTQKILGSHFPAHIPEAMDQAIRARFPVCFPREKMMPPE</sequence>
<dbReference type="InterPro" id="IPR010426">
    <property type="entry name" value="MTTB_MeTrfase"/>
</dbReference>
<keyword evidence="2" id="KW-0489">Methyltransferase</keyword>
<accession>A0A381S401</accession>
<feature type="region of interest" description="Disordered" evidence="4">
    <location>
        <begin position="1"/>
        <end position="43"/>
    </location>
</feature>
<evidence type="ECO:0000256" key="1">
    <source>
        <dbReference type="ARBA" id="ARBA00007137"/>
    </source>
</evidence>
<dbReference type="PIRSF" id="PIRSF037567">
    <property type="entry name" value="MTTB_MeTrfase"/>
    <property type="match status" value="1"/>
</dbReference>
<protein>
    <recommendedName>
        <fullName evidence="6">Methyltransferase</fullName>
    </recommendedName>
</protein>
<dbReference type="GO" id="GO:0008168">
    <property type="term" value="F:methyltransferase activity"/>
    <property type="evidence" value="ECO:0007669"/>
    <property type="project" value="UniProtKB-KW"/>
</dbReference>
<evidence type="ECO:0000256" key="2">
    <source>
        <dbReference type="ARBA" id="ARBA00022603"/>
    </source>
</evidence>
<dbReference type="InterPro" id="IPR038601">
    <property type="entry name" value="MttB-like_sf"/>
</dbReference>